<dbReference type="AlphaFoldDB" id="A0A2M7XGS9"/>
<organism evidence="1 2">
    <name type="scientific">Candidatus Uhrbacteria bacterium CG_4_9_14_3_um_filter_41_35</name>
    <dbReference type="NCBI Taxonomy" id="1975034"/>
    <lineage>
        <taxon>Bacteria</taxon>
        <taxon>Candidatus Uhriibacteriota</taxon>
    </lineage>
</organism>
<gene>
    <name evidence="1" type="ORF">CO173_00980</name>
</gene>
<proteinExistence type="predicted"/>
<dbReference type="EMBL" id="PFWT01000006">
    <property type="protein sequence ID" value="PJA46946.1"/>
    <property type="molecule type" value="Genomic_DNA"/>
</dbReference>
<name>A0A2M7XGS9_9BACT</name>
<protein>
    <recommendedName>
        <fullName evidence="3">DDH domain-containing protein</fullName>
    </recommendedName>
</protein>
<dbReference type="Proteomes" id="UP000231263">
    <property type="component" value="Unassembled WGS sequence"/>
</dbReference>
<comment type="caution">
    <text evidence="1">The sequence shown here is derived from an EMBL/GenBank/DDBJ whole genome shotgun (WGS) entry which is preliminary data.</text>
</comment>
<accession>A0A2M7XGS9</accession>
<evidence type="ECO:0000313" key="2">
    <source>
        <dbReference type="Proteomes" id="UP000231263"/>
    </source>
</evidence>
<reference evidence="2" key="1">
    <citation type="submission" date="2017-09" db="EMBL/GenBank/DDBJ databases">
        <title>Depth-based differentiation of microbial function through sediment-hosted aquifers and enrichment of novel symbionts in the deep terrestrial subsurface.</title>
        <authorList>
            <person name="Probst A.J."/>
            <person name="Ladd B."/>
            <person name="Jarett J.K."/>
            <person name="Geller-Mcgrath D.E."/>
            <person name="Sieber C.M.K."/>
            <person name="Emerson J.B."/>
            <person name="Anantharaman K."/>
            <person name="Thomas B.C."/>
            <person name="Malmstrom R."/>
            <person name="Stieglmeier M."/>
            <person name="Klingl A."/>
            <person name="Woyke T."/>
            <person name="Ryan C.M."/>
            <person name="Banfield J.F."/>
        </authorList>
    </citation>
    <scope>NUCLEOTIDE SEQUENCE [LARGE SCALE GENOMIC DNA]</scope>
</reference>
<evidence type="ECO:0000313" key="1">
    <source>
        <dbReference type="EMBL" id="PJA46946.1"/>
    </source>
</evidence>
<sequence length="278" mass="32116">MQDTQNITLICPRNDEESLMILKIARAIHLKTLISGQPHGARLEKEKNLLARILETNPETTTVVVVELPGPKIEAELEAEGFRLKIIDHHRYDDVDRMQKLSSLEQFLELFKITDKRLDELDFDAKMVRAVGAIDRGFIWELKNEKLTESERKEAVRYYRALTMELGEERREREEDAAQDAWEEREERDGVIIVRSTADDISIRDALSFIVAENYPDTPPQTLIVQGKHRMYVQESKFAKDLHAKFGGFTFGRDACWGIQRDDHKLPSLDEVLAVIVK</sequence>
<evidence type="ECO:0008006" key="3">
    <source>
        <dbReference type="Google" id="ProtNLM"/>
    </source>
</evidence>